<name>A0A0B6Z5E7_9EUPU</name>
<evidence type="ECO:0008006" key="2">
    <source>
        <dbReference type="Google" id="ProtNLM"/>
    </source>
</evidence>
<sequence>SLFTGALFEPEHEGQWRALKWAVEDFNLNPEILNHKVVLVERQTLPSQDSFAAQKIVCKLVQAGVAAIFGPVSP</sequence>
<dbReference type="InterPro" id="IPR028082">
    <property type="entry name" value="Peripla_BP_I"/>
</dbReference>
<proteinExistence type="predicted"/>
<dbReference type="EMBL" id="HACG01016246">
    <property type="protein sequence ID" value="CEK63111.1"/>
    <property type="molecule type" value="Transcribed_RNA"/>
</dbReference>
<protein>
    <recommendedName>
        <fullName evidence="2">Receptor ligand binding region domain-containing protein</fullName>
    </recommendedName>
</protein>
<feature type="non-terminal residue" evidence="1">
    <location>
        <position position="74"/>
    </location>
</feature>
<evidence type="ECO:0000313" key="1">
    <source>
        <dbReference type="EMBL" id="CEK63111.1"/>
    </source>
</evidence>
<dbReference type="AlphaFoldDB" id="A0A0B6Z5E7"/>
<accession>A0A0B6Z5E7</accession>
<feature type="non-terminal residue" evidence="1">
    <location>
        <position position="1"/>
    </location>
</feature>
<reference evidence="1" key="1">
    <citation type="submission" date="2014-12" db="EMBL/GenBank/DDBJ databases">
        <title>Insight into the proteome of Arion vulgaris.</title>
        <authorList>
            <person name="Aradska J."/>
            <person name="Bulat T."/>
            <person name="Smidak R."/>
            <person name="Sarate P."/>
            <person name="Gangsoo J."/>
            <person name="Sialana F."/>
            <person name="Bilban M."/>
            <person name="Lubec G."/>
        </authorList>
    </citation>
    <scope>NUCLEOTIDE SEQUENCE</scope>
    <source>
        <tissue evidence="1">Skin</tissue>
    </source>
</reference>
<gene>
    <name evidence="1" type="primary">ORF47215</name>
</gene>
<dbReference type="Gene3D" id="3.40.50.2300">
    <property type="match status" value="1"/>
</dbReference>
<organism evidence="1">
    <name type="scientific">Arion vulgaris</name>
    <dbReference type="NCBI Taxonomy" id="1028688"/>
    <lineage>
        <taxon>Eukaryota</taxon>
        <taxon>Metazoa</taxon>
        <taxon>Spiralia</taxon>
        <taxon>Lophotrochozoa</taxon>
        <taxon>Mollusca</taxon>
        <taxon>Gastropoda</taxon>
        <taxon>Heterobranchia</taxon>
        <taxon>Euthyneura</taxon>
        <taxon>Panpulmonata</taxon>
        <taxon>Eupulmonata</taxon>
        <taxon>Stylommatophora</taxon>
        <taxon>Helicina</taxon>
        <taxon>Arionoidea</taxon>
        <taxon>Arionidae</taxon>
        <taxon>Arion</taxon>
    </lineage>
</organism>
<dbReference type="SUPFAM" id="SSF53822">
    <property type="entry name" value="Periplasmic binding protein-like I"/>
    <property type="match status" value="1"/>
</dbReference>